<dbReference type="Proteomes" id="UP000228920">
    <property type="component" value="Unassembled WGS sequence"/>
</dbReference>
<protein>
    <recommendedName>
        <fullName evidence="1">DUF3850 domain-containing protein</fullName>
    </recommendedName>
</protein>
<accession>A0A2M7TKU1</accession>
<evidence type="ECO:0000313" key="3">
    <source>
        <dbReference type="Proteomes" id="UP000228920"/>
    </source>
</evidence>
<sequence>MGHLILLRTMRCYYFEALFDGTKTFDLRLANFDCKVGDIIVFKEWDPIKHDYTGRMLEKQITYVLRSKIDEMFWTKEEIEKYGIQILSLK</sequence>
<dbReference type="InterPro" id="IPR015947">
    <property type="entry name" value="PUA-like_sf"/>
</dbReference>
<dbReference type="AlphaFoldDB" id="A0A2M7TKU1"/>
<evidence type="ECO:0000259" key="1">
    <source>
        <dbReference type="Pfam" id="PF12961"/>
    </source>
</evidence>
<comment type="caution">
    <text evidence="2">The sequence shown here is derived from an EMBL/GenBank/DDBJ whole genome shotgun (WGS) entry which is preliminary data.</text>
</comment>
<evidence type="ECO:0000313" key="2">
    <source>
        <dbReference type="EMBL" id="PIZ47483.1"/>
    </source>
</evidence>
<name>A0A2M7TKU1_UNCKA</name>
<reference evidence="3" key="1">
    <citation type="submission" date="2017-09" db="EMBL/GenBank/DDBJ databases">
        <title>Depth-based differentiation of microbial function through sediment-hosted aquifers and enrichment of novel symbionts in the deep terrestrial subsurface.</title>
        <authorList>
            <person name="Probst A.J."/>
            <person name="Ladd B."/>
            <person name="Jarett J.K."/>
            <person name="Geller-Mcgrath D.E."/>
            <person name="Sieber C.M.K."/>
            <person name="Emerson J.B."/>
            <person name="Anantharaman K."/>
            <person name="Thomas B.C."/>
            <person name="Malmstrom R."/>
            <person name="Stieglmeier M."/>
            <person name="Klingl A."/>
            <person name="Woyke T."/>
            <person name="Ryan C.M."/>
            <person name="Banfield J.F."/>
        </authorList>
    </citation>
    <scope>NUCLEOTIDE SEQUENCE [LARGE SCALE GENOMIC DNA]</scope>
</reference>
<dbReference type="Gene3D" id="2.30.130.30">
    <property type="entry name" value="Hypothetical protein"/>
    <property type="match status" value="1"/>
</dbReference>
<dbReference type="Pfam" id="PF12961">
    <property type="entry name" value="DUF3850"/>
    <property type="match status" value="1"/>
</dbReference>
<dbReference type="EMBL" id="PFNL01000046">
    <property type="protein sequence ID" value="PIZ47483.1"/>
    <property type="molecule type" value="Genomic_DNA"/>
</dbReference>
<dbReference type="InterPro" id="IPR039440">
    <property type="entry name" value="DUF3850"/>
</dbReference>
<feature type="domain" description="DUF3850" evidence="1">
    <location>
        <begin position="13"/>
        <end position="67"/>
    </location>
</feature>
<proteinExistence type="predicted"/>
<dbReference type="SUPFAM" id="SSF88697">
    <property type="entry name" value="PUA domain-like"/>
    <property type="match status" value="1"/>
</dbReference>
<organism evidence="2 3">
    <name type="scientific">candidate division WWE3 bacterium CG_4_10_14_0_2_um_filter_41_14</name>
    <dbReference type="NCBI Taxonomy" id="1975072"/>
    <lineage>
        <taxon>Bacteria</taxon>
        <taxon>Katanobacteria</taxon>
    </lineage>
</organism>
<gene>
    <name evidence="2" type="ORF">COY32_01630</name>
</gene>